<dbReference type="EMBL" id="CP003547">
    <property type="protein sequence ID" value="AFP85632.1"/>
    <property type="molecule type" value="Genomic_DNA"/>
</dbReference>
<dbReference type="GO" id="GO:0008320">
    <property type="term" value="F:protein transmembrane transporter activity"/>
    <property type="evidence" value="ECO:0007669"/>
    <property type="project" value="UniProtKB-UniRule"/>
</dbReference>
<evidence type="ECO:0000256" key="9">
    <source>
        <dbReference type="HAMAP-Rule" id="MF_00422"/>
    </source>
</evidence>
<comment type="function">
    <text evidence="9">Essential subunit of the Sec protein translocation channel SecYEG. Clamps together the 2 halves of SecY. May contact the channel plug during translocation.</text>
</comment>
<evidence type="ECO:0000256" key="6">
    <source>
        <dbReference type="ARBA" id="ARBA00022989"/>
    </source>
</evidence>
<dbReference type="NCBIfam" id="TIGR00964">
    <property type="entry name" value="secE_bact"/>
    <property type="match status" value="1"/>
</dbReference>
<dbReference type="NCBIfam" id="NF004372">
    <property type="entry name" value="PRK05740.1-2"/>
    <property type="match status" value="1"/>
</dbReference>
<name>J3TGN1_9ENTR</name>
<dbReference type="PANTHER" id="PTHR33910:SF1">
    <property type="entry name" value="PROTEIN TRANSLOCASE SUBUNIT SECE"/>
    <property type="match status" value="1"/>
</dbReference>
<dbReference type="GO" id="GO:0009306">
    <property type="term" value="P:protein secretion"/>
    <property type="evidence" value="ECO:0007669"/>
    <property type="project" value="UniProtKB-UniRule"/>
</dbReference>
<evidence type="ECO:0000313" key="10">
    <source>
        <dbReference type="EMBL" id="AFP85632.1"/>
    </source>
</evidence>
<keyword evidence="4 9" id="KW-0812">Transmembrane</keyword>
<dbReference type="Proteomes" id="UP000003937">
    <property type="component" value="Chromosome"/>
</dbReference>
<dbReference type="InterPro" id="IPR001901">
    <property type="entry name" value="Translocase_SecE/Sec61-g"/>
</dbReference>
<evidence type="ECO:0000256" key="7">
    <source>
        <dbReference type="ARBA" id="ARBA00023010"/>
    </source>
</evidence>
<dbReference type="AlphaFoldDB" id="J3TGN1"/>
<evidence type="ECO:0000313" key="11">
    <source>
        <dbReference type="Proteomes" id="UP000003937"/>
    </source>
</evidence>
<keyword evidence="8 9" id="KW-0472">Membrane</keyword>
<dbReference type="RefSeq" id="WP_014888929.1">
    <property type="nucleotide sequence ID" value="NC_018420.1"/>
</dbReference>
<gene>
    <name evidence="9" type="primary">secE</name>
    <name evidence="10" type="ORF">A35E_00328</name>
</gene>
<accession>J3TGN1</accession>
<dbReference type="PRINTS" id="PR01650">
    <property type="entry name" value="SECETRNLCASE"/>
</dbReference>
<reference evidence="10 11" key="1">
    <citation type="journal article" date="2012" name="Mol. Biol. Evol.">
        <title>Genome reduction and co-evolution between the primary and secondary bacterial symbionts of psyllids.</title>
        <authorList>
            <person name="Sloan D.B."/>
            <person name="Moran N.A."/>
        </authorList>
    </citation>
    <scope>NUCLEOTIDE SEQUENCE [LARGE SCALE GENOMIC DNA]</scope>
    <source>
        <strain evidence="10">Hcub_S</strain>
    </source>
</reference>
<evidence type="ECO:0000256" key="1">
    <source>
        <dbReference type="ARBA" id="ARBA00004370"/>
    </source>
</evidence>
<comment type="subcellular location">
    <subcellularLocation>
        <location evidence="1">Membrane</location>
    </subcellularLocation>
</comment>
<dbReference type="Pfam" id="PF00584">
    <property type="entry name" value="SecE"/>
    <property type="match status" value="1"/>
</dbReference>
<keyword evidence="5 9" id="KW-0653">Protein transport</keyword>
<organism evidence="10 11">
    <name type="scientific">secondary endosymbiont of Heteropsylla cubana</name>
    <dbReference type="NCBI Taxonomy" id="134287"/>
    <lineage>
        <taxon>Bacteria</taxon>
        <taxon>Pseudomonadati</taxon>
        <taxon>Pseudomonadota</taxon>
        <taxon>Gammaproteobacteria</taxon>
        <taxon>Enterobacterales</taxon>
        <taxon>Enterobacteriaceae</taxon>
        <taxon>aphid secondary symbionts</taxon>
    </lineage>
</organism>
<comment type="caution">
    <text evidence="9">Lacks conserved residue(s) required for the propagation of feature annotation.</text>
</comment>
<dbReference type="OrthoDB" id="9806365at2"/>
<dbReference type="STRING" id="134287.A35E_00328"/>
<dbReference type="GO" id="GO:0005886">
    <property type="term" value="C:plasma membrane"/>
    <property type="evidence" value="ECO:0007669"/>
    <property type="project" value="UniProtKB-UniRule"/>
</dbReference>
<feature type="transmembrane region" description="Helical" evidence="9">
    <location>
        <begin position="41"/>
        <end position="63"/>
    </location>
</feature>
<protein>
    <recommendedName>
        <fullName evidence="9">Protein translocase subunit SecE</fullName>
    </recommendedName>
</protein>
<dbReference type="HAMAP" id="MF_00422">
    <property type="entry name" value="SecE"/>
    <property type="match status" value="1"/>
</dbReference>
<evidence type="ECO:0000256" key="5">
    <source>
        <dbReference type="ARBA" id="ARBA00022927"/>
    </source>
</evidence>
<dbReference type="InterPro" id="IPR038379">
    <property type="entry name" value="SecE_sf"/>
</dbReference>
<feature type="transmembrane region" description="Helical" evidence="9">
    <location>
        <begin position="90"/>
        <end position="111"/>
    </location>
</feature>
<keyword evidence="3 9" id="KW-1003">Cell membrane</keyword>
<keyword evidence="6 9" id="KW-1133">Transmembrane helix</keyword>
<dbReference type="Gene3D" id="1.20.5.1030">
    <property type="entry name" value="Preprotein translocase secy subunit"/>
    <property type="match status" value="1"/>
</dbReference>
<dbReference type="GO" id="GO:0043952">
    <property type="term" value="P:protein transport by the Sec complex"/>
    <property type="evidence" value="ECO:0007669"/>
    <property type="project" value="UniProtKB-UniRule"/>
</dbReference>
<evidence type="ECO:0000256" key="2">
    <source>
        <dbReference type="ARBA" id="ARBA00022448"/>
    </source>
</evidence>
<feature type="transmembrane region" description="Helical" evidence="9">
    <location>
        <begin position="16"/>
        <end position="35"/>
    </location>
</feature>
<keyword evidence="7 9" id="KW-0811">Translocation</keyword>
<dbReference type="PANTHER" id="PTHR33910">
    <property type="entry name" value="PROTEIN TRANSLOCASE SUBUNIT SECE"/>
    <property type="match status" value="1"/>
</dbReference>
<dbReference type="GO" id="GO:0006605">
    <property type="term" value="P:protein targeting"/>
    <property type="evidence" value="ECO:0007669"/>
    <property type="project" value="UniProtKB-UniRule"/>
</dbReference>
<dbReference type="KEGG" id="sehc:A35E_00328"/>
<keyword evidence="11" id="KW-1185">Reference proteome</keyword>
<evidence type="ECO:0000256" key="4">
    <source>
        <dbReference type="ARBA" id="ARBA00022692"/>
    </source>
</evidence>
<keyword evidence="2 9" id="KW-0813">Transport</keyword>
<dbReference type="InterPro" id="IPR005807">
    <property type="entry name" value="SecE_bac"/>
</dbReference>
<dbReference type="PATRIC" id="fig|134287.3.peg.317"/>
<sequence precursor="true">MRIQTQASKKIHRFEVVKWLIVIILLVVTIIGNHYHRNAPLFLRVLGFIFMLSIAAGMAMITAKGKSILLFGREARTEMRKVIWPTPQETLHTTFIVTTVIAAMSLILWSLDSILVRMISFITTLRF</sequence>
<dbReference type="HOGENOM" id="CLU_113663_0_1_6"/>
<evidence type="ECO:0000256" key="8">
    <source>
        <dbReference type="ARBA" id="ARBA00023136"/>
    </source>
</evidence>
<proteinExistence type="inferred from homology"/>
<comment type="similarity">
    <text evidence="9">Belongs to the SecE/SEC61-gamma family.</text>
</comment>
<evidence type="ECO:0000256" key="3">
    <source>
        <dbReference type="ARBA" id="ARBA00022475"/>
    </source>
</evidence>
<comment type="subunit">
    <text evidence="9">Component of the Sec protein translocase complex. Heterotrimer consisting of SecY, SecE and SecG subunits. The heterotrimers can form oligomers, although 1 heterotrimer is thought to be able to translocate proteins. Interacts with the ribosome. Interacts with SecDF, and other proteins may be involved. Interacts with SecA.</text>
</comment>
<dbReference type="GO" id="GO:0065002">
    <property type="term" value="P:intracellular protein transmembrane transport"/>
    <property type="evidence" value="ECO:0007669"/>
    <property type="project" value="UniProtKB-UniRule"/>
</dbReference>